<dbReference type="GO" id="GO:0005509">
    <property type="term" value="F:calcium ion binding"/>
    <property type="evidence" value="ECO:0007669"/>
    <property type="project" value="InterPro"/>
</dbReference>
<evidence type="ECO:0000256" key="1">
    <source>
        <dbReference type="SAM" id="MobiDB-lite"/>
    </source>
</evidence>
<reference evidence="4 5" key="1">
    <citation type="submission" date="2018-03" db="EMBL/GenBank/DDBJ databases">
        <title>The draft genome of Mesorhizobium soli JCM 19897.</title>
        <authorList>
            <person name="Li L."/>
            <person name="Liu L."/>
            <person name="Liang L."/>
            <person name="Wang T."/>
            <person name="Zhang X."/>
        </authorList>
    </citation>
    <scope>NUCLEOTIDE SEQUENCE [LARGE SCALE GENOMIC DNA]</scope>
    <source>
        <strain evidence="4 5">JCM 19897</strain>
    </source>
</reference>
<dbReference type="Gene3D" id="1.10.238.10">
    <property type="entry name" value="EF-hand"/>
    <property type="match status" value="1"/>
</dbReference>
<dbReference type="InterPro" id="IPR011992">
    <property type="entry name" value="EF-hand-dom_pair"/>
</dbReference>
<dbReference type="RefSeq" id="WP_106724865.1">
    <property type="nucleotide sequence ID" value="NZ_PXYL01000007.1"/>
</dbReference>
<dbReference type="Pfam" id="PF13405">
    <property type="entry name" value="EF-hand_6"/>
    <property type="match status" value="1"/>
</dbReference>
<dbReference type="EMBL" id="PXYL01000007">
    <property type="protein sequence ID" value="PSJ59723.1"/>
    <property type="molecule type" value="Genomic_DNA"/>
</dbReference>
<feature type="region of interest" description="Disordered" evidence="1">
    <location>
        <begin position="27"/>
        <end position="81"/>
    </location>
</feature>
<comment type="caution">
    <text evidence="4">The sequence shown here is derived from an EMBL/GenBank/DDBJ whole genome shotgun (WGS) entry which is preliminary data.</text>
</comment>
<keyword evidence="2" id="KW-0732">Signal</keyword>
<dbReference type="CDD" id="cd00051">
    <property type="entry name" value="EFh"/>
    <property type="match status" value="1"/>
</dbReference>
<dbReference type="SUPFAM" id="SSF47473">
    <property type="entry name" value="EF-hand"/>
    <property type="match status" value="1"/>
</dbReference>
<sequence>MTSMLLKSLTLSAVLVTTGMMTSAFAQSAEDQNNPVVGQAAPPSDEYYDEQPEDQGPGMMPPEQQMPPRMMPQPRMPGTMPGMPGGMPGQIQGRPHMMPPGQMMERMHGRRIPLPLKVLFAMADTDNDGSLTFAEVSVVMKRLFDAIDTKKDGRITLEDIQAFLRR</sequence>
<evidence type="ECO:0000259" key="3">
    <source>
        <dbReference type="PROSITE" id="PS50222"/>
    </source>
</evidence>
<proteinExistence type="predicted"/>
<dbReference type="OrthoDB" id="7366896at2"/>
<dbReference type="PROSITE" id="PS50222">
    <property type="entry name" value="EF_HAND_2"/>
    <property type="match status" value="1"/>
</dbReference>
<feature type="compositionally biased region" description="Polar residues" evidence="1">
    <location>
        <begin position="27"/>
        <end position="36"/>
    </location>
</feature>
<dbReference type="Proteomes" id="UP000240653">
    <property type="component" value="Unassembled WGS sequence"/>
</dbReference>
<dbReference type="InterPro" id="IPR002048">
    <property type="entry name" value="EF_hand_dom"/>
</dbReference>
<protein>
    <recommendedName>
        <fullName evidence="3">EF-hand domain-containing protein</fullName>
    </recommendedName>
</protein>
<gene>
    <name evidence="4" type="ORF">C7I85_15325</name>
</gene>
<feature type="chain" id="PRO_5015197334" description="EF-hand domain-containing protein" evidence="2">
    <location>
        <begin position="27"/>
        <end position="166"/>
    </location>
</feature>
<keyword evidence="5" id="KW-1185">Reference proteome</keyword>
<dbReference type="InterPro" id="IPR018247">
    <property type="entry name" value="EF_Hand_1_Ca_BS"/>
</dbReference>
<feature type="signal peptide" evidence="2">
    <location>
        <begin position="1"/>
        <end position="26"/>
    </location>
</feature>
<feature type="compositionally biased region" description="Low complexity" evidence="1">
    <location>
        <begin position="55"/>
        <end position="68"/>
    </location>
</feature>
<evidence type="ECO:0000313" key="4">
    <source>
        <dbReference type="EMBL" id="PSJ59723.1"/>
    </source>
</evidence>
<name>A0A2P7SB56_9HYPH</name>
<evidence type="ECO:0000256" key="2">
    <source>
        <dbReference type="SAM" id="SignalP"/>
    </source>
</evidence>
<evidence type="ECO:0000313" key="5">
    <source>
        <dbReference type="Proteomes" id="UP000240653"/>
    </source>
</evidence>
<dbReference type="AlphaFoldDB" id="A0A2P7SB56"/>
<feature type="domain" description="EF-hand" evidence="3">
    <location>
        <begin position="116"/>
        <end position="146"/>
    </location>
</feature>
<dbReference type="Pfam" id="PF13202">
    <property type="entry name" value="EF-hand_5"/>
    <property type="match status" value="1"/>
</dbReference>
<accession>A0A2P7SB56</accession>
<organism evidence="4 5">
    <name type="scientific">Pseudaminobacter soli</name>
    <name type="common">ex Li et al. 2025</name>
    <dbReference type="NCBI Taxonomy" id="1295366"/>
    <lineage>
        <taxon>Bacteria</taxon>
        <taxon>Pseudomonadati</taxon>
        <taxon>Pseudomonadota</taxon>
        <taxon>Alphaproteobacteria</taxon>
        <taxon>Hyphomicrobiales</taxon>
        <taxon>Phyllobacteriaceae</taxon>
        <taxon>Pseudaminobacter</taxon>
    </lineage>
</organism>
<dbReference type="PROSITE" id="PS00018">
    <property type="entry name" value="EF_HAND_1"/>
    <property type="match status" value="1"/>
</dbReference>